<dbReference type="InterPro" id="IPR049256">
    <property type="entry name" value="Get5_C"/>
</dbReference>
<evidence type="ECO:0000256" key="1">
    <source>
        <dbReference type="SAM" id="MobiDB-lite"/>
    </source>
</evidence>
<organism evidence="3 4">
    <name type="scientific">Hypocrea jecorina (strain ATCC 56765 / BCRC 32924 / NRRL 11460 / Rut C-30)</name>
    <name type="common">Trichoderma reesei</name>
    <dbReference type="NCBI Taxonomy" id="1344414"/>
    <lineage>
        <taxon>Eukaryota</taxon>
        <taxon>Fungi</taxon>
        <taxon>Dikarya</taxon>
        <taxon>Ascomycota</taxon>
        <taxon>Pezizomycotina</taxon>
        <taxon>Sordariomycetes</taxon>
        <taxon>Hypocreomycetidae</taxon>
        <taxon>Hypocreales</taxon>
        <taxon>Hypocreaceae</taxon>
        <taxon>Trichoderma</taxon>
    </lineage>
</organism>
<gene>
    <name evidence="3" type="ORF">M419DRAFT_121586</name>
</gene>
<dbReference type="OrthoDB" id="5366541at2759"/>
<feature type="domain" description="Ubiquitin-like" evidence="2">
    <location>
        <begin position="63"/>
        <end position="130"/>
    </location>
</feature>
<dbReference type="KEGG" id="trr:M419DRAFT_121586"/>
<feature type="region of interest" description="Disordered" evidence="1">
    <location>
        <begin position="150"/>
        <end position="191"/>
    </location>
</feature>
<dbReference type="AlphaFoldDB" id="A0A024SMN4"/>
<dbReference type="InterPro" id="IPR024737">
    <property type="entry name" value="Get5_N"/>
</dbReference>
<name>A0A024SMN4_HYPJR</name>
<reference evidence="4" key="1">
    <citation type="journal article" date="2013" name="Ind. Biotechnol.">
        <title>Comparative genomics analysis of Trichoderma reesei strains.</title>
        <authorList>
            <person name="Koike H."/>
            <person name="Aerts A."/>
            <person name="LaButti K."/>
            <person name="Grigoriev I.V."/>
            <person name="Baker S.E."/>
        </authorList>
    </citation>
    <scope>NUCLEOTIDE SEQUENCE [LARGE SCALE GENOMIC DNA]</scope>
    <source>
        <strain evidence="4">ATCC 56765 / BCRC 32924 / NRRL 11460 / Rut C-30</strain>
    </source>
</reference>
<dbReference type="Gene3D" id="3.10.20.90">
    <property type="entry name" value="Phosphatidylinositol 3-kinase Catalytic Subunit, Chain A, domain 1"/>
    <property type="match status" value="1"/>
</dbReference>
<dbReference type="Proteomes" id="UP000024376">
    <property type="component" value="Unassembled WGS sequence"/>
</dbReference>
<dbReference type="Pfam" id="PF17183">
    <property type="entry name" value="Get5_C"/>
    <property type="match status" value="1"/>
</dbReference>
<evidence type="ECO:0000259" key="2">
    <source>
        <dbReference type="PROSITE" id="PS50053"/>
    </source>
</evidence>
<dbReference type="Pfam" id="PF12754">
    <property type="entry name" value="Get5_N"/>
    <property type="match status" value="1"/>
</dbReference>
<protein>
    <recommendedName>
        <fullName evidence="2">Ubiquitin-like domain-containing protein</fullName>
    </recommendedName>
</protein>
<sequence length="234" mass="25073">MAEVAFAKTFLTSLDSRPIKLSPDHVEDPKTFPPRPPYILPRMPVPMSKPTQTRLPPGAEPSIPVHLKSLRNPPLDISLPPLPLSTSVIDLKAAVQAQTRIPVDKMKLLLNKRPVADSKVLKELLASDKDRSIEFSVMVIGGAAAIPPPPPPAAAAAAEGDAGEKNKGAGDAMDTDEGKVSTAQADEKTVEAELESDAFWADLSGFLQQRLKAQAKAEELASLFRSSWQASRSS</sequence>
<dbReference type="Gene3D" id="1.10.286.70">
    <property type="entry name" value="Get5 dimerization domain"/>
    <property type="match status" value="1"/>
</dbReference>
<dbReference type="CDD" id="cd17039">
    <property type="entry name" value="Ubl_ubiquitin_like"/>
    <property type="match status" value="1"/>
</dbReference>
<dbReference type="SUPFAM" id="SSF54236">
    <property type="entry name" value="Ubiquitin-like"/>
    <property type="match status" value="1"/>
</dbReference>
<dbReference type="InterPro" id="IPR000626">
    <property type="entry name" value="Ubiquitin-like_dom"/>
</dbReference>
<evidence type="ECO:0000313" key="3">
    <source>
        <dbReference type="EMBL" id="ETS06575.1"/>
    </source>
</evidence>
<dbReference type="InterPro" id="IPR029071">
    <property type="entry name" value="Ubiquitin-like_domsf"/>
</dbReference>
<accession>A0A024SMN4</accession>
<feature type="region of interest" description="Disordered" evidence="1">
    <location>
        <begin position="19"/>
        <end position="58"/>
    </location>
</feature>
<evidence type="ECO:0000313" key="4">
    <source>
        <dbReference type="Proteomes" id="UP000024376"/>
    </source>
</evidence>
<dbReference type="EMBL" id="KI911139">
    <property type="protein sequence ID" value="ETS06575.1"/>
    <property type="molecule type" value="Genomic_DNA"/>
</dbReference>
<proteinExistence type="predicted"/>
<dbReference type="PROSITE" id="PS50053">
    <property type="entry name" value="UBIQUITIN_2"/>
    <property type="match status" value="1"/>
</dbReference>
<dbReference type="HOGENOM" id="CLU_075131_0_0_1"/>